<dbReference type="PANTHER" id="PTHR42720">
    <property type="entry name" value="GLYCEROL-3-PHOSPHATE DEHYDROGENASE"/>
    <property type="match status" value="1"/>
</dbReference>
<protein>
    <submittedName>
        <fullName evidence="3">Amino acid oxidase</fullName>
    </submittedName>
</protein>
<feature type="domain" description="FAD dependent oxidoreductase" evidence="2">
    <location>
        <begin position="6"/>
        <end position="252"/>
    </location>
</feature>
<evidence type="ECO:0000313" key="3">
    <source>
        <dbReference type="EMBL" id="OEF10160.1"/>
    </source>
</evidence>
<keyword evidence="4" id="KW-1185">Reference proteome</keyword>
<dbReference type="InterPro" id="IPR036188">
    <property type="entry name" value="FAD/NAD-bd_sf"/>
</dbReference>
<comment type="caution">
    <text evidence="3">The sequence shown here is derived from an EMBL/GenBank/DDBJ whole genome shotgun (WGS) entry which is preliminary data.</text>
</comment>
<dbReference type="InterPro" id="IPR052745">
    <property type="entry name" value="G3P_Oxidase/Oxidoreductase"/>
</dbReference>
<dbReference type="Pfam" id="PF01266">
    <property type="entry name" value="DAO"/>
    <property type="match status" value="1"/>
</dbReference>
<dbReference type="Gene3D" id="3.50.50.60">
    <property type="entry name" value="FAD/NAD(P)-binding domain"/>
    <property type="match status" value="1"/>
</dbReference>
<reference evidence="3 4" key="1">
    <citation type="journal article" date="2012" name="Science">
        <title>Ecological populations of bacteria act as socially cohesive units of antibiotic production and resistance.</title>
        <authorList>
            <person name="Cordero O.X."/>
            <person name="Wildschutte H."/>
            <person name="Kirkup B."/>
            <person name="Proehl S."/>
            <person name="Ngo L."/>
            <person name="Hussain F."/>
            <person name="Le Roux F."/>
            <person name="Mincer T."/>
            <person name="Polz M.F."/>
        </authorList>
    </citation>
    <scope>NUCLEOTIDE SEQUENCE [LARGE SCALE GENOMIC DNA]</scope>
    <source>
        <strain evidence="3 4">5S-186</strain>
    </source>
</reference>
<evidence type="ECO:0000256" key="1">
    <source>
        <dbReference type="ARBA" id="ARBA00023002"/>
    </source>
</evidence>
<dbReference type="SUPFAM" id="SSF51905">
    <property type="entry name" value="FAD/NAD(P)-binding domain"/>
    <property type="match status" value="1"/>
</dbReference>
<evidence type="ECO:0000313" key="4">
    <source>
        <dbReference type="Proteomes" id="UP000095059"/>
    </source>
</evidence>
<keyword evidence="1" id="KW-0560">Oxidoreductase</keyword>
<dbReference type="PANTHER" id="PTHR42720:SF1">
    <property type="entry name" value="GLYCEROL 3-PHOSPHATE OXIDASE"/>
    <property type="match status" value="1"/>
</dbReference>
<dbReference type="Proteomes" id="UP000095059">
    <property type="component" value="Unassembled WGS sequence"/>
</dbReference>
<name>A0ABX3AR39_ALILO</name>
<dbReference type="RefSeq" id="WP_017021502.1">
    <property type="nucleotide sequence ID" value="NZ_AJYJ02000133.1"/>
</dbReference>
<dbReference type="EMBL" id="AJYJ02000133">
    <property type="protein sequence ID" value="OEF10160.1"/>
    <property type="molecule type" value="Genomic_DNA"/>
</dbReference>
<sequence length="372" mass="42750">MNNNVDITIIGGGFFGLYLAEYFSRLNKKVLIVEKENDAMQRASYINQARVHNGYHYPRSVLTALRSRISFPRFVDEFESCIDSDFDKYYMISNQLGKVTPNQFEKFCDRIGASHEPASSAIHQLVKPNMIDGIFKVKEFAFNSILLKETILNRLQNNNVKILFNHEVSRIKKNNSNLELTVTSGTDVQQTTSKQVFNCTYSLLNSVLSESNLDLIPLRHEMTEMCIVNVPDELKKVGITVMCGPFFSTMPFPSKQAHSFSHVRYTPHYEWDDNNKNAYLNAHKLALENQRKSAFKKMKLDAQRYIPMLEDIKYKESLWEVKTILPRSGTDDSRPILFKENYGLEGLHCVMGGKIDNVYDVIQTINDLGLDK</sequence>
<organism evidence="3 4">
    <name type="scientific">Aliivibrio logei 5S-186</name>
    <dbReference type="NCBI Taxonomy" id="626086"/>
    <lineage>
        <taxon>Bacteria</taxon>
        <taxon>Pseudomonadati</taxon>
        <taxon>Pseudomonadota</taxon>
        <taxon>Gammaproteobacteria</taxon>
        <taxon>Vibrionales</taxon>
        <taxon>Vibrionaceae</taxon>
        <taxon>Aliivibrio</taxon>
    </lineage>
</organism>
<dbReference type="InterPro" id="IPR006076">
    <property type="entry name" value="FAD-dep_OxRdtase"/>
</dbReference>
<evidence type="ECO:0000259" key="2">
    <source>
        <dbReference type="Pfam" id="PF01266"/>
    </source>
</evidence>
<gene>
    <name evidence="3" type="ORF">A1Q5_13515</name>
</gene>
<accession>A0ABX3AR39</accession>
<proteinExistence type="predicted"/>
<dbReference type="Gene3D" id="3.30.9.10">
    <property type="entry name" value="D-Amino Acid Oxidase, subunit A, domain 2"/>
    <property type="match status" value="1"/>
</dbReference>